<reference evidence="2 3" key="1">
    <citation type="submission" date="2014-09" db="EMBL/GenBank/DDBJ databases">
        <title>Genome sequencing of Methyloceanibacter caenitepidi Gela4.</title>
        <authorList>
            <person name="Takeuchi M."/>
            <person name="Susumu S."/>
            <person name="Kamagata Y."/>
            <person name="Oshima K."/>
            <person name="Hattori M."/>
            <person name="Iwasaki W."/>
        </authorList>
    </citation>
    <scope>NUCLEOTIDE SEQUENCE [LARGE SCALE GENOMIC DNA]</scope>
    <source>
        <strain evidence="2 3">Gela4</strain>
    </source>
</reference>
<accession>A0A0A8K6X3</accession>
<feature type="domain" description="Pyridoxamine 5'-phosphate oxidase N-terminal" evidence="1">
    <location>
        <begin position="45"/>
        <end position="144"/>
    </location>
</feature>
<dbReference type="InterPro" id="IPR012349">
    <property type="entry name" value="Split_barrel_FMN-bd"/>
</dbReference>
<organism evidence="2 3">
    <name type="scientific">Methyloceanibacter caenitepidi</name>
    <dbReference type="NCBI Taxonomy" id="1384459"/>
    <lineage>
        <taxon>Bacteria</taxon>
        <taxon>Pseudomonadati</taxon>
        <taxon>Pseudomonadota</taxon>
        <taxon>Alphaproteobacteria</taxon>
        <taxon>Hyphomicrobiales</taxon>
        <taxon>Hyphomicrobiaceae</taxon>
        <taxon>Methyloceanibacter</taxon>
    </lineage>
</organism>
<name>A0A0A8K6X3_9HYPH</name>
<dbReference type="OrthoDB" id="9790331at2"/>
<dbReference type="Pfam" id="PF01243">
    <property type="entry name" value="PNPOx_N"/>
    <property type="match status" value="1"/>
</dbReference>
<dbReference type="PANTHER" id="PTHR42815:SF2">
    <property type="entry name" value="FAD-BINDING, PUTATIVE (AFU_ORTHOLOGUE AFUA_6G07600)-RELATED"/>
    <property type="match status" value="1"/>
</dbReference>
<dbReference type="AlphaFoldDB" id="A0A0A8K6X3"/>
<dbReference type="InterPro" id="IPR011576">
    <property type="entry name" value="Pyridox_Oxase_N"/>
</dbReference>
<evidence type="ECO:0000313" key="3">
    <source>
        <dbReference type="Proteomes" id="UP000031643"/>
    </source>
</evidence>
<dbReference type="RefSeq" id="WP_045368710.1">
    <property type="nucleotide sequence ID" value="NZ_AP014648.1"/>
</dbReference>
<dbReference type="EMBL" id="AP014648">
    <property type="protein sequence ID" value="BAQ18531.1"/>
    <property type="molecule type" value="Genomic_DNA"/>
</dbReference>
<keyword evidence="3" id="KW-1185">Reference proteome</keyword>
<dbReference type="SUPFAM" id="SSF50475">
    <property type="entry name" value="FMN-binding split barrel"/>
    <property type="match status" value="1"/>
</dbReference>
<dbReference type="PANTHER" id="PTHR42815">
    <property type="entry name" value="FAD-BINDING, PUTATIVE (AFU_ORTHOLOGUE AFUA_6G07600)-RELATED"/>
    <property type="match status" value="1"/>
</dbReference>
<protein>
    <submittedName>
        <fullName evidence="2">Pyridoxamine 5'-phosphate oxidase-related, FMN-binding</fullName>
    </submittedName>
</protein>
<evidence type="ECO:0000313" key="2">
    <source>
        <dbReference type="EMBL" id="BAQ18531.1"/>
    </source>
</evidence>
<dbReference type="Gene3D" id="2.30.110.10">
    <property type="entry name" value="Electron Transport, Fmn-binding Protein, Chain A"/>
    <property type="match status" value="1"/>
</dbReference>
<dbReference type="Proteomes" id="UP000031643">
    <property type="component" value="Chromosome"/>
</dbReference>
<proteinExistence type="predicted"/>
<gene>
    <name evidence="2" type="ORF">GL4_3099</name>
</gene>
<evidence type="ECO:0000259" key="1">
    <source>
        <dbReference type="Pfam" id="PF01243"/>
    </source>
</evidence>
<sequence>MATEEDVSIPNPDAFYSPQQRALQDEMQSRPLANAVVFAVVRDELDPEMAGFISSRDYFFLSTVNEDGEPTVSYKGGNVGVAHVVDNKTIVFPSYNGNGMYFSAGNISATGKVGMLFIDMCTPHRVRVQGTAALSQNEDHMKLFPGAEFVVEVRVDKAFINCARYIHKHERVEATNRYVPDATGEAPLPAWKRIDLIQEALPEADAGRVAENGGTITEDEYKQKVMDGTS</sequence>
<dbReference type="KEGG" id="mcg:GL4_3099"/>
<dbReference type="STRING" id="1384459.GL4_3099"/>
<dbReference type="HOGENOM" id="CLU_072070_1_0_5"/>